<keyword evidence="2" id="KW-1185">Reference proteome</keyword>
<accession>A0A7W8D6Y7</accession>
<dbReference type="AlphaFoldDB" id="A0A7W8D6Y7"/>
<protein>
    <submittedName>
        <fullName evidence="1">Uncharacterized protein</fullName>
    </submittedName>
</protein>
<reference evidence="1 2" key="1">
    <citation type="submission" date="2020-08" db="EMBL/GenBank/DDBJ databases">
        <title>Genomic Encyclopedia of Type Strains, Phase IV (KMG-IV): sequencing the most valuable type-strain genomes for metagenomic binning, comparative biology and taxonomic classification.</title>
        <authorList>
            <person name="Goeker M."/>
        </authorList>
    </citation>
    <scope>NUCLEOTIDE SEQUENCE [LARGE SCALE GENOMIC DNA]</scope>
    <source>
        <strain evidence="1 2">DSM 24163</strain>
    </source>
</reference>
<proteinExistence type="predicted"/>
<gene>
    <name evidence="1" type="ORF">HNQ52_001370</name>
</gene>
<dbReference type="RefSeq" id="WP_183960360.1">
    <property type="nucleotide sequence ID" value="NZ_JACHHP010000002.1"/>
</dbReference>
<comment type="caution">
    <text evidence="1">The sequence shown here is derived from an EMBL/GenBank/DDBJ whole genome shotgun (WGS) entry which is preliminary data.</text>
</comment>
<evidence type="ECO:0000313" key="2">
    <source>
        <dbReference type="Proteomes" id="UP000521199"/>
    </source>
</evidence>
<name>A0A7W8D6Y7_9GAMM</name>
<dbReference type="Proteomes" id="UP000521199">
    <property type="component" value="Unassembled WGS sequence"/>
</dbReference>
<dbReference type="EMBL" id="JACHHP010000002">
    <property type="protein sequence ID" value="MBB5207841.1"/>
    <property type="molecule type" value="Genomic_DNA"/>
</dbReference>
<sequence length="214" mass="24485">MHEPDGNVPPDILIDGRIAVEVRRFTQVRELEGGHVEGLPQTTIPLVQGLLSELRNVGPPAEGQSWFVFLSFRGSLRWSSLRPSVRRHLDTFRPQNTSEPFLLRVNECVSLSFYPASQQLEHRFVLGGYSDHEAGGWVVAELIKSMRFFVAEKSRKVVGYHFNYQEWWLVMVDMTGLNFSPEDFTQGRPHFPDKGLWSKIVLLDRSCTSTLVEI</sequence>
<evidence type="ECO:0000313" key="1">
    <source>
        <dbReference type="EMBL" id="MBB5207841.1"/>
    </source>
</evidence>
<organism evidence="1 2">
    <name type="scientific">Chiayiivirga flava</name>
    <dbReference type="NCBI Taxonomy" id="659595"/>
    <lineage>
        <taxon>Bacteria</taxon>
        <taxon>Pseudomonadati</taxon>
        <taxon>Pseudomonadota</taxon>
        <taxon>Gammaproteobacteria</taxon>
        <taxon>Lysobacterales</taxon>
        <taxon>Lysobacteraceae</taxon>
        <taxon>Chiayiivirga</taxon>
    </lineage>
</organism>